<protein>
    <submittedName>
        <fullName evidence="1">Uncharacterized protein</fullName>
    </submittedName>
</protein>
<evidence type="ECO:0000313" key="2">
    <source>
        <dbReference type="Proteomes" id="UP001638806"/>
    </source>
</evidence>
<dbReference type="EMBL" id="JBGNUJ010000010">
    <property type="protein sequence ID" value="KAL3955677.1"/>
    <property type="molecule type" value="Genomic_DNA"/>
</dbReference>
<comment type="caution">
    <text evidence="1">The sequence shown here is derived from an EMBL/GenBank/DDBJ whole genome shotgun (WGS) entry which is preliminary data.</text>
</comment>
<reference evidence="1" key="1">
    <citation type="submission" date="2024-12" db="EMBL/GenBank/DDBJ databases">
        <title>Comparative genomics and development of molecular markers within Purpureocillium lilacinum and among Purpureocillium species.</title>
        <authorList>
            <person name="Yeh Z.-Y."/>
            <person name="Ni N.-T."/>
            <person name="Lo P.-H."/>
            <person name="Mushyakhwo K."/>
            <person name="Lin C.-F."/>
            <person name="Nai Y.-S."/>
        </authorList>
    </citation>
    <scope>NUCLEOTIDE SEQUENCE</scope>
    <source>
        <strain evidence="1">NCHU-NPUST-175</strain>
    </source>
</reference>
<accession>A0ACC4DHS3</accession>
<evidence type="ECO:0000313" key="1">
    <source>
        <dbReference type="EMBL" id="KAL3955677.1"/>
    </source>
</evidence>
<name>A0ACC4DHS3_PURLI</name>
<dbReference type="Proteomes" id="UP001638806">
    <property type="component" value="Unassembled WGS sequence"/>
</dbReference>
<keyword evidence="2" id="KW-1185">Reference proteome</keyword>
<sequence>MGEQHEQSLAVEDNAEAQLVSHATWKHASSTGRCSRPVSATNHRPAACRAARRLFRSSCVRARGYYRIRQVGQRLSSAAIDPTGCLLDGWKTPRQVRPGQALSSSSGPATNGAVTVSPSAGAGQLPVGDVPRRHTRERAVPRNEEAGKPGRGLAGVVAFCAERAVTTSGAPLLSPWHEGSAGALGQDGEPSDVSSLQGAPGIDGRQGPVAQRGRPLTATYEVKLVRPAGIRRWRHERAWQASAPELPCCVRGPSGSQLKALTNRVCEPSRRRSRSGSTCVQGVGRSFGYCDGNNASMSPFLLQRKSLRQGLSSRVTSVRDGRARRSPAARSGRSRNRQGCELKDQLRCQCAAASPPFPAGRASAGKVCLALLWNRDAAWAELPSQPPSTAEARRQKSLDRVGCSRSVVTLLEHTCVAAVFGFFRPVNLRCIWHLASERAWAAGLILAQQPGRLRAAKRFEGV</sequence>
<gene>
    <name evidence="1" type="ORF">ACCO45_011240</name>
</gene>
<organism evidence="1 2">
    <name type="scientific">Purpureocillium lilacinum</name>
    <name type="common">Paecilomyces lilacinus</name>
    <dbReference type="NCBI Taxonomy" id="33203"/>
    <lineage>
        <taxon>Eukaryota</taxon>
        <taxon>Fungi</taxon>
        <taxon>Dikarya</taxon>
        <taxon>Ascomycota</taxon>
        <taxon>Pezizomycotina</taxon>
        <taxon>Sordariomycetes</taxon>
        <taxon>Hypocreomycetidae</taxon>
        <taxon>Hypocreales</taxon>
        <taxon>Ophiocordycipitaceae</taxon>
        <taxon>Purpureocillium</taxon>
    </lineage>
</organism>
<proteinExistence type="predicted"/>